<protein>
    <submittedName>
        <fullName evidence="2">Expressed protein</fullName>
    </submittedName>
</protein>
<reference evidence="2 3" key="1">
    <citation type="journal article" date="2010" name="Nat. Biotechnol.">
        <title>Genome sequence of the model mushroom Schizophyllum commune.</title>
        <authorList>
            <person name="Ohm R.A."/>
            <person name="de Jong J.F."/>
            <person name="Lugones L.G."/>
            <person name="Aerts A."/>
            <person name="Kothe E."/>
            <person name="Stajich J.E."/>
            <person name="de Vries R.P."/>
            <person name="Record E."/>
            <person name="Levasseur A."/>
            <person name="Baker S.E."/>
            <person name="Bartholomew K.A."/>
            <person name="Coutinho P.M."/>
            <person name="Erdmann S."/>
            <person name="Fowler T.J."/>
            <person name="Gathman A.C."/>
            <person name="Lombard V."/>
            <person name="Henrissat B."/>
            <person name="Knabe N."/>
            <person name="Kuees U."/>
            <person name="Lilly W.W."/>
            <person name="Lindquist E."/>
            <person name="Lucas S."/>
            <person name="Magnuson J.K."/>
            <person name="Piumi F."/>
            <person name="Raudaskoski M."/>
            <person name="Salamov A."/>
            <person name="Schmutz J."/>
            <person name="Schwarze F.W.M.R."/>
            <person name="vanKuyk P.A."/>
            <person name="Horton J.S."/>
            <person name="Grigoriev I.V."/>
            <person name="Woesten H.A.B."/>
        </authorList>
    </citation>
    <scope>NUCLEOTIDE SEQUENCE [LARGE SCALE GENOMIC DNA]</scope>
    <source>
        <strain evidence="3">H4-8 / FGSC 9210</strain>
    </source>
</reference>
<dbReference type="RefSeq" id="XP_003032679.1">
    <property type="nucleotide sequence ID" value="XM_003032633.1"/>
</dbReference>
<gene>
    <name evidence="2" type="ORF">SCHCODRAFT_81970</name>
</gene>
<evidence type="ECO:0000313" key="2">
    <source>
        <dbReference type="EMBL" id="EFI97776.1"/>
    </source>
</evidence>
<sequence>MATTSTSSRHFTRLIHRPAPGMSDKLAAGIGSGTSSGIDKKPSVTFDKSGTSLIVDSETEQVLRRHPDLYLEDGSVIVRAEDTLFRVHISMLSRHSIFFRDVFGMPKGGEGTDQLDGCPVLFLQDRAEDVANLLSALYDGPVLRDNSPDDFRVVAGVCRLATKYLIDTLRVKTIAHLSKAWPSTLKEWDAREDAARVHEIAFASANPPTLPRYPNPVDVVNLAREVDAPSLLPSALYDLSRYPFTQIFEDQSASLDVHDLQRLCLGKEAAQHAITTLIQSMTHAQFGRQFPYHTHIRSASKGKASAHGSAVCMSPAACRKDFAELVELATQHYLFDRERGCGDPLYVAEELGQLKSVEFSECAACARSLEAWAAREREKMWKMIPTWFRLESPTPEDSPRTSGELSR</sequence>
<dbReference type="GeneID" id="9595551"/>
<keyword evidence="3" id="KW-1185">Reference proteome</keyword>
<dbReference type="eggNOG" id="ENOG502SKQA">
    <property type="taxonomic scope" value="Eukaryota"/>
</dbReference>
<organism evidence="3">
    <name type="scientific">Schizophyllum commune (strain H4-8 / FGSC 9210)</name>
    <name type="common">Split gill fungus</name>
    <dbReference type="NCBI Taxonomy" id="578458"/>
    <lineage>
        <taxon>Eukaryota</taxon>
        <taxon>Fungi</taxon>
        <taxon>Dikarya</taxon>
        <taxon>Basidiomycota</taxon>
        <taxon>Agaricomycotina</taxon>
        <taxon>Agaricomycetes</taxon>
        <taxon>Agaricomycetidae</taxon>
        <taxon>Agaricales</taxon>
        <taxon>Schizophyllaceae</taxon>
        <taxon>Schizophyllum</taxon>
    </lineage>
</organism>
<proteinExistence type="predicted"/>
<dbReference type="PROSITE" id="PS50097">
    <property type="entry name" value="BTB"/>
    <property type="match status" value="1"/>
</dbReference>
<evidence type="ECO:0000313" key="3">
    <source>
        <dbReference type="Proteomes" id="UP000007431"/>
    </source>
</evidence>
<dbReference type="InParanoid" id="D8Q0N2"/>
<dbReference type="SUPFAM" id="SSF54695">
    <property type="entry name" value="POZ domain"/>
    <property type="match status" value="1"/>
</dbReference>
<feature type="domain" description="BTB" evidence="1">
    <location>
        <begin position="72"/>
        <end position="146"/>
    </location>
</feature>
<dbReference type="Proteomes" id="UP000007431">
    <property type="component" value="Unassembled WGS sequence"/>
</dbReference>
<dbReference type="VEuPathDB" id="FungiDB:SCHCODRAFT_02496099"/>
<dbReference type="InterPro" id="IPR011333">
    <property type="entry name" value="SKP1/BTB/POZ_sf"/>
</dbReference>
<dbReference type="OrthoDB" id="3227959at2759"/>
<dbReference type="AlphaFoldDB" id="D8Q0N2"/>
<dbReference type="Gene3D" id="3.30.710.10">
    <property type="entry name" value="Potassium Channel Kv1.1, Chain A"/>
    <property type="match status" value="1"/>
</dbReference>
<dbReference type="EMBL" id="GL377305">
    <property type="protein sequence ID" value="EFI97776.1"/>
    <property type="molecule type" value="Genomic_DNA"/>
</dbReference>
<accession>D8Q0N2</accession>
<name>D8Q0N2_SCHCM</name>
<dbReference type="OMA" id="MIPLWFR"/>
<evidence type="ECO:0000259" key="1">
    <source>
        <dbReference type="PROSITE" id="PS50097"/>
    </source>
</evidence>
<dbReference type="KEGG" id="scm:SCHCO_02496099"/>
<dbReference type="SMART" id="SM00225">
    <property type="entry name" value="BTB"/>
    <property type="match status" value="1"/>
</dbReference>
<dbReference type="HOGENOM" id="CLU_033082_1_1_1"/>
<dbReference type="InterPro" id="IPR000210">
    <property type="entry name" value="BTB/POZ_dom"/>
</dbReference>